<protein>
    <submittedName>
        <fullName evidence="2">Fatty acyl CoA synthetase</fullName>
    </submittedName>
</protein>
<keyword evidence="1" id="KW-0732">Signal</keyword>
<evidence type="ECO:0000256" key="1">
    <source>
        <dbReference type="SAM" id="SignalP"/>
    </source>
</evidence>
<dbReference type="Proteomes" id="UP000294796">
    <property type="component" value="Unassembled WGS sequence"/>
</dbReference>
<comment type="caution">
    <text evidence="2">The sequence shown here is derived from an EMBL/GenBank/DDBJ whole genome shotgun (WGS) entry which is preliminary data.</text>
</comment>
<evidence type="ECO:0000313" key="2">
    <source>
        <dbReference type="EMBL" id="TDK27112.1"/>
    </source>
</evidence>
<proteinExistence type="predicted"/>
<feature type="chain" id="PRO_5020266386" evidence="1">
    <location>
        <begin position="19"/>
        <end position="223"/>
    </location>
</feature>
<dbReference type="InterPro" id="IPR004564">
    <property type="entry name" value="OM_lipoprot_carrier_LolA-like"/>
</dbReference>
<reference evidence="2 3" key="1">
    <citation type="submission" date="2019-03" db="EMBL/GenBank/DDBJ databases">
        <title>Luteimonas zhaokaii sp.nov., isolated from the rectal contents of Plateau pika in Yushu, Qinghai Province, China.</title>
        <authorList>
            <person name="Zhang G."/>
        </authorList>
    </citation>
    <scope>NUCLEOTIDE SEQUENCE [LARGE SCALE GENOMIC DNA]</scope>
    <source>
        <strain evidence="2 3">B9</strain>
    </source>
</reference>
<dbReference type="RefSeq" id="WP_133320611.1">
    <property type="nucleotide sequence ID" value="NZ_SMTF01000002.1"/>
</dbReference>
<dbReference type="OrthoDB" id="6165143at2"/>
<organism evidence="2 3">
    <name type="scientific">Luteimonas aestuarii</name>
    <dbReference type="NCBI Taxonomy" id="453837"/>
    <lineage>
        <taxon>Bacteria</taxon>
        <taxon>Pseudomonadati</taxon>
        <taxon>Pseudomonadota</taxon>
        <taxon>Gammaproteobacteria</taxon>
        <taxon>Lysobacterales</taxon>
        <taxon>Lysobacteraceae</taxon>
        <taxon>Luteimonas</taxon>
    </lineage>
</organism>
<keyword evidence="3" id="KW-1185">Reference proteome</keyword>
<dbReference type="EMBL" id="SMTF01000002">
    <property type="protein sequence ID" value="TDK27112.1"/>
    <property type="molecule type" value="Genomic_DNA"/>
</dbReference>
<dbReference type="Pfam" id="PF19574">
    <property type="entry name" value="LolA_3"/>
    <property type="match status" value="1"/>
</dbReference>
<evidence type="ECO:0000313" key="3">
    <source>
        <dbReference type="Proteomes" id="UP000294796"/>
    </source>
</evidence>
<feature type="signal peptide" evidence="1">
    <location>
        <begin position="1"/>
        <end position="18"/>
    </location>
</feature>
<dbReference type="AlphaFoldDB" id="A0A4R5U0T7"/>
<gene>
    <name evidence="2" type="ORF">E2F46_02535</name>
</gene>
<accession>A0A4R5U0T7</accession>
<name>A0A4R5U0T7_9GAMM</name>
<sequence length="223" mass="23844">MACLLPMLLAMPALTASAALQADGTVRAGAASAGTVDADWILRRLQRPPPVSTPFVELRGSATLKQPLQLSGTYRRPDANTLVREVSAPYAETTTIRNGEATIAREGRTPRRFSLARVPELAALQGGFGALLSGDRAAIQSQYTLEAVGAPGSWMLVMRPRDARAASRLDSIVLRGRDDELHCIESRPVQGDPQPTLLGPVAARTPTLDSLDAALRLCREPSR</sequence>